<dbReference type="AlphaFoldDB" id="A0ABD3VUI8"/>
<comment type="caution">
    <text evidence="1">The sequence shown here is derived from an EMBL/GenBank/DDBJ whole genome shotgun (WGS) entry which is preliminary data.</text>
</comment>
<sequence>MSKRNSEDSELSPAKRRRQNWKDHYAVNFKFVKPSRKGENFAFCKLCNCDFAIGHGGAHDIKQHEKANKHQLAVSSATTQPELKFGKTRENLDVIRSEVLFTKFLIEKNLPLSVASDAGDLFRTLFPDSTIAKDYSCARTKTVAIINELATDSHNYIVERLKGA</sequence>
<dbReference type="Proteomes" id="UP001634394">
    <property type="component" value="Unassembled WGS sequence"/>
</dbReference>
<proteinExistence type="predicted"/>
<protein>
    <recommendedName>
        <fullName evidence="3">BED-type domain-containing protein</fullName>
    </recommendedName>
</protein>
<accession>A0ABD3VUI8</accession>
<evidence type="ECO:0000313" key="1">
    <source>
        <dbReference type="EMBL" id="KAL3864693.1"/>
    </source>
</evidence>
<reference evidence="1 2" key="1">
    <citation type="submission" date="2024-11" db="EMBL/GenBank/DDBJ databases">
        <title>Chromosome-level genome assembly of the freshwater bivalve Anodonta woodiana.</title>
        <authorList>
            <person name="Chen X."/>
        </authorList>
    </citation>
    <scope>NUCLEOTIDE SEQUENCE [LARGE SCALE GENOMIC DNA]</scope>
    <source>
        <strain evidence="1">MN2024</strain>
        <tissue evidence="1">Gills</tissue>
    </source>
</reference>
<name>A0ABD3VUI8_SINWO</name>
<evidence type="ECO:0008006" key="3">
    <source>
        <dbReference type="Google" id="ProtNLM"/>
    </source>
</evidence>
<gene>
    <name evidence="1" type="ORF">ACJMK2_006353</name>
</gene>
<dbReference type="PANTHER" id="PTHR37162:SF10">
    <property type="entry name" value="DUF4371 DOMAIN-CONTAINING PROTEIN"/>
    <property type="match status" value="1"/>
</dbReference>
<evidence type="ECO:0000313" key="2">
    <source>
        <dbReference type="Proteomes" id="UP001634394"/>
    </source>
</evidence>
<dbReference type="PANTHER" id="PTHR37162">
    <property type="entry name" value="HAT FAMILY DIMERISATION DOMAINCONTAINING PROTEIN-RELATED"/>
    <property type="match status" value="1"/>
</dbReference>
<keyword evidence="2" id="KW-1185">Reference proteome</keyword>
<dbReference type="EMBL" id="JBJQND010000010">
    <property type="protein sequence ID" value="KAL3864693.1"/>
    <property type="molecule type" value="Genomic_DNA"/>
</dbReference>
<organism evidence="1 2">
    <name type="scientific">Sinanodonta woodiana</name>
    <name type="common">Chinese pond mussel</name>
    <name type="synonym">Anodonta woodiana</name>
    <dbReference type="NCBI Taxonomy" id="1069815"/>
    <lineage>
        <taxon>Eukaryota</taxon>
        <taxon>Metazoa</taxon>
        <taxon>Spiralia</taxon>
        <taxon>Lophotrochozoa</taxon>
        <taxon>Mollusca</taxon>
        <taxon>Bivalvia</taxon>
        <taxon>Autobranchia</taxon>
        <taxon>Heteroconchia</taxon>
        <taxon>Palaeoheterodonta</taxon>
        <taxon>Unionida</taxon>
        <taxon>Unionoidea</taxon>
        <taxon>Unionidae</taxon>
        <taxon>Unioninae</taxon>
        <taxon>Sinanodonta</taxon>
    </lineage>
</organism>